<keyword evidence="2" id="KW-1185">Reference proteome</keyword>
<gene>
    <name evidence="1" type="ORF">PENPOL_c001G06617</name>
</gene>
<dbReference type="STRING" id="60169.A0A1V6P5M5"/>
<comment type="caution">
    <text evidence="1">The sequence shown here is derived from an EMBL/GenBank/DDBJ whole genome shotgun (WGS) entry which is preliminary data.</text>
</comment>
<dbReference type="AlphaFoldDB" id="A0A1V6P5M5"/>
<sequence length="186" mass="20873">MYDSLLFPLTAGSFTVSQRRPSYSPQWWETPQQGFSTPTPSIRTRTRLLQLFYRGVTQVYQLNGRGMQQRKTSTLLSTSQTSVRRGSISRALGEERITSLDHAGLVDFRARFIEGDPRVVRVMNEGLGASRNTIRDTIAFAEGLLLVDRCIETLSDDALKQEVQAIANAMRPTPQTPLSGPFTEDF</sequence>
<dbReference type="OrthoDB" id="4358844at2759"/>
<organism evidence="1 2">
    <name type="scientific">Penicillium polonicum</name>
    <dbReference type="NCBI Taxonomy" id="60169"/>
    <lineage>
        <taxon>Eukaryota</taxon>
        <taxon>Fungi</taxon>
        <taxon>Dikarya</taxon>
        <taxon>Ascomycota</taxon>
        <taxon>Pezizomycotina</taxon>
        <taxon>Eurotiomycetes</taxon>
        <taxon>Eurotiomycetidae</taxon>
        <taxon>Eurotiales</taxon>
        <taxon>Aspergillaceae</taxon>
        <taxon>Penicillium</taxon>
    </lineage>
</organism>
<evidence type="ECO:0000313" key="2">
    <source>
        <dbReference type="Proteomes" id="UP000191408"/>
    </source>
</evidence>
<protein>
    <submittedName>
        <fullName evidence="1">Uncharacterized protein</fullName>
    </submittedName>
</protein>
<accession>A0A1V6P5M5</accession>
<dbReference type="EMBL" id="MDYM01000001">
    <property type="protein sequence ID" value="OQD72258.1"/>
    <property type="molecule type" value="Genomic_DNA"/>
</dbReference>
<dbReference type="Proteomes" id="UP000191408">
    <property type="component" value="Unassembled WGS sequence"/>
</dbReference>
<reference evidence="2" key="1">
    <citation type="journal article" date="2017" name="Nat. Microbiol.">
        <title>Global analysis of biosynthetic gene clusters reveals vast potential of secondary metabolite production in Penicillium species.</title>
        <authorList>
            <person name="Nielsen J.C."/>
            <person name="Grijseels S."/>
            <person name="Prigent S."/>
            <person name="Ji B."/>
            <person name="Dainat J."/>
            <person name="Nielsen K.F."/>
            <person name="Frisvad J.C."/>
            <person name="Workman M."/>
            <person name="Nielsen J."/>
        </authorList>
    </citation>
    <scope>NUCLEOTIDE SEQUENCE [LARGE SCALE GENOMIC DNA]</scope>
    <source>
        <strain evidence="2">IBT 4502</strain>
    </source>
</reference>
<evidence type="ECO:0000313" key="1">
    <source>
        <dbReference type="EMBL" id="OQD72258.1"/>
    </source>
</evidence>
<proteinExistence type="predicted"/>
<name>A0A1V6P5M5_PENPO</name>